<dbReference type="CDD" id="cd07765">
    <property type="entry name" value="KRAB_A-box"/>
    <property type="match status" value="1"/>
</dbReference>
<dbReference type="AlphaFoldDB" id="A0A7J8C8F1"/>
<keyword evidence="3" id="KW-1185">Reference proteome</keyword>
<dbReference type="SUPFAM" id="SSF109640">
    <property type="entry name" value="KRAB domain (Kruppel-associated box)"/>
    <property type="match status" value="1"/>
</dbReference>
<dbReference type="InterPro" id="IPR036051">
    <property type="entry name" value="KRAB_dom_sf"/>
</dbReference>
<sequence>MAVAEMLMDPAQGRVVFEDVAIYFSQEEWGLLDEAQRRLYHSVMLENFALLSSIGKVLTPTPRAWAGLCSFLFQGQLCPFHKETMGLLPLLVSCHMCCWCQGWAVCTVPAAPKQPHPCCSESLQDRAKEKSCLCEIPQTWPIPGWVIQSRCWNFSVPAFPLLADISWGLPVPGILDINIVTNFRDLGLFLLSVL</sequence>
<evidence type="ECO:0000259" key="1">
    <source>
        <dbReference type="PROSITE" id="PS50805"/>
    </source>
</evidence>
<dbReference type="EMBL" id="JACASF010000021">
    <property type="protein sequence ID" value="KAF6407133.1"/>
    <property type="molecule type" value="Genomic_DNA"/>
</dbReference>
<proteinExistence type="predicted"/>
<organism evidence="2 3">
    <name type="scientific">Molossus molossus</name>
    <name type="common">Pallas' mastiff bat</name>
    <name type="synonym">Vespertilio molossus</name>
    <dbReference type="NCBI Taxonomy" id="27622"/>
    <lineage>
        <taxon>Eukaryota</taxon>
        <taxon>Metazoa</taxon>
        <taxon>Chordata</taxon>
        <taxon>Craniata</taxon>
        <taxon>Vertebrata</taxon>
        <taxon>Euteleostomi</taxon>
        <taxon>Mammalia</taxon>
        <taxon>Eutheria</taxon>
        <taxon>Laurasiatheria</taxon>
        <taxon>Chiroptera</taxon>
        <taxon>Yangochiroptera</taxon>
        <taxon>Molossidae</taxon>
        <taxon>Molossus</taxon>
    </lineage>
</organism>
<reference evidence="2 3" key="1">
    <citation type="journal article" date="2020" name="Nature">
        <title>Six reference-quality genomes reveal evolution of bat adaptations.</title>
        <authorList>
            <person name="Jebb D."/>
            <person name="Huang Z."/>
            <person name="Pippel M."/>
            <person name="Hughes G.M."/>
            <person name="Lavrichenko K."/>
            <person name="Devanna P."/>
            <person name="Winkler S."/>
            <person name="Jermiin L.S."/>
            <person name="Skirmuntt E.C."/>
            <person name="Katzourakis A."/>
            <person name="Burkitt-Gray L."/>
            <person name="Ray D.A."/>
            <person name="Sullivan K.A.M."/>
            <person name="Roscito J.G."/>
            <person name="Kirilenko B.M."/>
            <person name="Davalos L.M."/>
            <person name="Corthals A.P."/>
            <person name="Power M.L."/>
            <person name="Jones G."/>
            <person name="Ransome R.D."/>
            <person name="Dechmann D.K.N."/>
            <person name="Locatelli A.G."/>
            <person name="Puechmaille S.J."/>
            <person name="Fedrigo O."/>
            <person name="Jarvis E.D."/>
            <person name="Hiller M."/>
            <person name="Vernes S.C."/>
            <person name="Myers E.W."/>
            <person name="Teeling E.C."/>
        </authorList>
    </citation>
    <scope>NUCLEOTIDE SEQUENCE [LARGE SCALE GENOMIC DNA]</scope>
    <source>
        <strain evidence="2">MMolMol1</strain>
        <tissue evidence="2">Muscle</tissue>
    </source>
</reference>
<dbReference type="Proteomes" id="UP000550707">
    <property type="component" value="Unassembled WGS sequence"/>
</dbReference>
<dbReference type="SMART" id="SM00349">
    <property type="entry name" value="KRAB"/>
    <property type="match status" value="1"/>
</dbReference>
<feature type="domain" description="KRAB" evidence="1">
    <location>
        <begin position="15"/>
        <end position="91"/>
    </location>
</feature>
<dbReference type="GO" id="GO:0006355">
    <property type="term" value="P:regulation of DNA-templated transcription"/>
    <property type="evidence" value="ECO:0007669"/>
    <property type="project" value="InterPro"/>
</dbReference>
<gene>
    <name evidence="2" type="ORF">HJG59_009846</name>
</gene>
<dbReference type="PROSITE" id="PS50805">
    <property type="entry name" value="KRAB"/>
    <property type="match status" value="1"/>
</dbReference>
<dbReference type="Pfam" id="PF01352">
    <property type="entry name" value="KRAB"/>
    <property type="match status" value="1"/>
</dbReference>
<protein>
    <recommendedName>
        <fullName evidence="1">KRAB domain-containing protein</fullName>
    </recommendedName>
</protein>
<evidence type="ECO:0000313" key="3">
    <source>
        <dbReference type="Proteomes" id="UP000550707"/>
    </source>
</evidence>
<dbReference type="Gene3D" id="6.10.140.140">
    <property type="match status" value="1"/>
</dbReference>
<accession>A0A7J8C8F1</accession>
<dbReference type="InterPro" id="IPR001909">
    <property type="entry name" value="KRAB"/>
</dbReference>
<comment type="caution">
    <text evidence="2">The sequence shown here is derived from an EMBL/GenBank/DDBJ whole genome shotgun (WGS) entry which is preliminary data.</text>
</comment>
<dbReference type="PANTHER" id="PTHR23232:SF133">
    <property type="entry name" value="RIKEN CDNA 1700020N01 GENE"/>
    <property type="match status" value="1"/>
</dbReference>
<name>A0A7J8C8F1_MOLMO</name>
<dbReference type="PANTHER" id="PTHR23232">
    <property type="entry name" value="KRAB DOMAIN C2H2 ZINC FINGER"/>
    <property type="match status" value="1"/>
</dbReference>
<evidence type="ECO:0000313" key="2">
    <source>
        <dbReference type="EMBL" id="KAF6407133.1"/>
    </source>
</evidence>
<dbReference type="InterPro" id="IPR050169">
    <property type="entry name" value="Krueppel_C2H2_ZnF"/>
</dbReference>